<evidence type="ECO:0000313" key="2">
    <source>
        <dbReference type="Proteomes" id="UP000236592"/>
    </source>
</evidence>
<accession>A0A2I7SF42</accession>
<sequence length="75" mass="8504">MKPQEILEVKTAIKHAIRRGDYVVLGKMLSKTTDAARMRYNRNKADAVLAMKKIVEDRAKTIEGYIHDSANTTNN</sequence>
<protein>
    <submittedName>
        <fullName evidence="1">Uncharacterized protein</fullName>
    </submittedName>
</protein>
<gene>
    <name evidence="1" type="ORF">C1A40_03095</name>
</gene>
<evidence type="ECO:0000313" key="1">
    <source>
        <dbReference type="EMBL" id="AUS04521.1"/>
    </source>
</evidence>
<reference evidence="2" key="1">
    <citation type="submission" date="2018-01" db="EMBL/GenBank/DDBJ databases">
        <title>Complete genome of Tamlana sp. UJ94.</title>
        <authorList>
            <person name="Jung J."/>
            <person name="Chung D."/>
            <person name="Bae S.S."/>
            <person name="Baek K."/>
        </authorList>
    </citation>
    <scope>NUCLEOTIDE SEQUENCE [LARGE SCALE GENOMIC DNA]</scope>
    <source>
        <strain evidence="2">UJ94</strain>
    </source>
</reference>
<dbReference type="EMBL" id="CP025938">
    <property type="protein sequence ID" value="AUS04521.1"/>
    <property type="molecule type" value="Genomic_DNA"/>
</dbReference>
<dbReference type="AlphaFoldDB" id="A0A2I7SF42"/>
<dbReference type="KEGG" id="taj:C1A40_03095"/>
<keyword evidence="2" id="KW-1185">Reference proteome</keyword>
<dbReference type="OrthoDB" id="1274091at2"/>
<proteinExistence type="predicted"/>
<name>A0A2I7SF42_9FLAO</name>
<organism evidence="1 2">
    <name type="scientific">Pseudotamlana carrageenivorans</name>
    <dbReference type="NCBI Taxonomy" id="2069432"/>
    <lineage>
        <taxon>Bacteria</taxon>
        <taxon>Pseudomonadati</taxon>
        <taxon>Bacteroidota</taxon>
        <taxon>Flavobacteriia</taxon>
        <taxon>Flavobacteriales</taxon>
        <taxon>Flavobacteriaceae</taxon>
        <taxon>Pseudotamlana</taxon>
    </lineage>
</organism>
<dbReference type="Proteomes" id="UP000236592">
    <property type="component" value="Chromosome"/>
</dbReference>
<dbReference type="RefSeq" id="WP_102994629.1">
    <property type="nucleotide sequence ID" value="NZ_CP025938.1"/>
</dbReference>